<keyword evidence="17" id="KW-1185">Reference proteome</keyword>
<evidence type="ECO:0000256" key="1">
    <source>
        <dbReference type="ARBA" id="ARBA00001913"/>
    </source>
</evidence>
<accession>A0AA36IX50</accession>
<name>A0AA36IX50_9DINO</name>
<evidence type="ECO:0000256" key="12">
    <source>
        <dbReference type="ARBA" id="ARBA00023136"/>
    </source>
</evidence>
<keyword evidence="9" id="KW-0442">Lipid degradation</keyword>
<evidence type="ECO:0000256" key="4">
    <source>
        <dbReference type="ARBA" id="ARBA00022553"/>
    </source>
</evidence>
<keyword evidence="6" id="KW-0479">Metal-binding</keyword>
<proteinExistence type="predicted"/>
<dbReference type="GO" id="GO:0005886">
    <property type="term" value="C:plasma membrane"/>
    <property type="evidence" value="ECO:0007669"/>
    <property type="project" value="UniProtKB-SubCell"/>
</dbReference>
<keyword evidence="3" id="KW-1003">Cell membrane</keyword>
<gene>
    <name evidence="16" type="ORF">EVOR1521_LOCUS19624</name>
</gene>
<keyword evidence="7" id="KW-0378">Hydrolase</keyword>
<dbReference type="PANTHER" id="PTHR45792:SF8">
    <property type="entry name" value="DIACYLGLYCEROL LIPASE-ALPHA"/>
    <property type="match status" value="1"/>
</dbReference>
<comment type="caution">
    <text evidence="16">The sequence shown here is derived from an EMBL/GenBank/DDBJ whole genome shotgun (WGS) entry which is preliminary data.</text>
</comment>
<evidence type="ECO:0000256" key="13">
    <source>
        <dbReference type="ARBA" id="ARBA00024531"/>
    </source>
</evidence>
<evidence type="ECO:0000256" key="5">
    <source>
        <dbReference type="ARBA" id="ARBA00022692"/>
    </source>
</evidence>
<dbReference type="SUPFAM" id="SSF53474">
    <property type="entry name" value="alpha/beta-Hydrolases"/>
    <property type="match status" value="1"/>
</dbReference>
<dbReference type="GO" id="GO:0046872">
    <property type="term" value="F:metal ion binding"/>
    <property type="evidence" value="ECO:0007669"/>
    <property type="project" value="UniProtKB-KW"/>
</dbReference>
<dbReference type="GO" id="GO:0016042">
    <property type="term" value="P:lipid catabolic process"/>
    <property type="evidence" value="ECO:0007669"/>
    <property type="project" value="UniProtKB-KW"/>
</dbReference>
<dbReference type="InterPro" id="IPR052214">
    <property type="entry name" value="DAG_Lipase-Related"/>
</dbReference>
<comment type="subcellular location">
    <subcellularLocation>
        <location evidence="2">Cell membrane</location>
        <topology evidence="2">Multi-pass membrane protein</topology>
    </subcellularLocation>
</comment>
<dbReference type="InterPro" id="IPR029058">
    <property type="entry name" value="AB_hydrolase_fold"/>
</dbReference>
<comment type="cofactor">
    <cofactor evidence="1">
        <name>Ca(2+)</name>
        <dbReference type="ChEBI" id="CHEBI:29108"/>
    </cofactor>
</comment>
<evidence type="ECO:0000256" key="10">
    <source>
        <dbReference type="ARBA" id="ARBA00022989"/>
    </source>
</evidence>
<keyword evidence="11" id="KW-0443">Lipid metabolism</keyword>
<evidence type="ECO:0000256" key="6">
    <source>
        <dbReference type="ARBA" id="ARBA00022723"/>
    </source>
</evidence>
<protein>
    <recommendedName>
        <fullName evidence="14">sn-1-specific diacylglycerol lipase</fullName>
        <ecNumber evidence="14">3.1.1.116</ecNumber>
    </recommendedName>
</protein>
<organism evidence="16 17">
    <name type="scientific">Effrenium voratum</name>
    <dbReference type="NCBI Taxonomy" id="2562239"/>
    <lineage>
        <taxon>Eukaryota</taxon>
        <taxon>Sar</taxon>
        <taxon>Alveolata</taxon>
        <taxon>Dinophyceae</taxon>
        <taxon>Suessiales</taxon>
        <taxon>Symbiodiniaceae</taxon>
        <taxon>Effrenium</taxon>
    </lineage>
</organism>
<dbReference type="Pfam" id="PF01764">
    <property type="entry name" value="Lipase_3"/>
    <property type="match status" value="1"/>
</dbReference>
<dbReference type="PANTHER" id="PTHR45792">
    <property type="entry name" value="DIACYLGLYCEROL LIPASE HOMOLOG-RELATED"/>
    <property type="match status" value="1"/>
</dbReference>
<keyword evidence="12" id="KW-0472">Membrane</keyword>
<dbReference type="AlphaFoldDB" id="A0AA36IX50"/>
<keyword evidence="8" id="KW-0106">Calcium</keyword>
<feature type="domain" description="Fungal lipase-type" evidence="15">
    <location>
        <begin position="6"/>
        <end position="148"/>
    </location>
</feature>
<dbReference type="Gene3D" id="3.40.50.1820">
    <property type="entry name" value="alpha/beta hydrolase"/>
    <property type="match status" value="1"/>
</dbReference>
<evidence type="ECO:0000256" key="7">
    <source>
        <dbReference type="ARBA" id="ARBA00022801"/>
    </source>
</evidence>
<evidence type="ECO:0000256" key="11">
    <source>
        <dbReference type="ARBA" id="ARBA00023098"/>
    </source>
</evidence>
<dbReference type="Proteomes" id="UP001178507">
    <property type="component" value="Unassembled WGS sequence"/>
</dbReference>
<evidence type="ECO:0000256" key="14">
    <source>
        <dbReference type="ARBA" id="ARBA00026104"/>
    </source>
</evidence>
<evidence type="ECO:0000256" key="8">
    <source>
        <dbReference type="ARBA" id="ARBA00022837"/>
    </source>
</evidence>
<reference evidence="16" key="1">
    <citation type="submission" date="2023-08" db="EMBL/GenBank/DDBJ databases">
        <authorList>
            <person name="Chen Y."/>
            <person name="Shah S."/>
            <person name="Dougan E. K."/>
            <person name="Thang M."/>
            <person name="Chan C."/>
        </authorList>
    </citation>
    <scope>NUCLEOTIDE SEQUENCE</scope>
</reference>
<keyword evidence="5" id="KW-0812">Transmembrane</keyword>
<comment type="catalytic activity">
    <reaction evidence="13">
        <text>a 1,2-diacyl-sn-glycerol + H2O = a 2-acylglycerol + a fatty acid + H(+)</text>
        <dbReference type="Rhea" id="RHEA:33275"/>
        <dbReference type="ChEBI" id="CHEBI:15377"/>
        <dbReference type="ChEBI" id="CHEBI:15378"/>
        <dbReference type="ChEBI" id="CHEBI:17389"/>
        <dbReference type="ChEBI" id="CHEBI:17815"/>
        <dbReference type="ChEBI" id="CHEBI:28868"/>
        <dbReference type="EC" id="3.1.1.116"/>
    </reaction>
    <physiologicalReaction direction="left-to-right" evidence="13">
        <dbReference type="Rhea" id="RHEA:33276"/>
    </physiologicalReaction>
</comment>
<dbReference type="EC" id="3.1.1.116" evidence="14"/>
<dbReference type="EMBL" id="CAUJNA010003057">
    <property type="protein sequence ID" value="CAJ1395112.1"/>
    <property type="molecule type" value="Genomic_DNA"/>
</dbReference>
<dbReference type="GO" id="GO:0016298">
    <property type="term" value="F:lipase activity"/>
    <property type="evidence" value="ECO:0007669"/>
    <property type="project" value="TreeGrafter"/>
</dbReference>
<evidence type="ECO:0000313" key="16">
    <source>
        <dbReference type="EMBL" id="CAJ1395112.1"/>
    </source>
</evidence>
<evidence type="ECO:0000256" key="2">
    <source>
        <dbReference type="ARBA" id="ARBA00004651"/>
    </source>
</evidence>
<sequence length="278" mass="30353">MAGERPMDMFTDLAAGPVSFTEESLELHVHSAMWAKVNSDFLNNKAKIVQAIKEDKCEKVVFTGHSLGGGCALLAHLNALLIQRHAEDTELQNVALESVAFAAPMVFHFSDDDKPKIHGQIGEVLQAFKQSSLNIVVDADLVPRLPGNVTYAKAALKSCAENILQKYGVESQVKNLLKDSKDLLATKFDMESTAEELGKFKHLSNLLITWVIGEDGQGPFKMLAEPGFVDGEDFQAHDRYKEGCDNLSWLYLLACHSFTPTCVIEPTSGVPAAYPSGA</sequence>
<evidence type="ECO:0000259" key="15">
    <source>
        <dbReference type="Pfam" id="PF01764"/>
    </source>
</evidence>
<evidence type="ECO:0000313" key="17">
    <source>
        <dbReference type="Proteomes" id="UP001178507"/>
    </source>
</evidence>
<evidence type="ECO:0000256" key="9">
    <source>
        <dbReference type="ARBA" id="ARBA00022963"/>
    </source>
</evidence>
<keyword evidence="10" id="KW-1133">Transmembrane helix</keyword>
<keyword evidence="4" id="KW-0597">Phosphoprotein</keyword>
<dbReference type="InterPro" id="IPR002921">
    <property type="entry name" value="Fungal_lipase-type"/>
</dbReference>
<evidence type="ECO:0000256" key="3">
    <source>
        <dbReference type="ARBA" id="ARBA00022475"/>
    </source>
</evidence>